<name>A0AAN9RXN8_PSOTE</name>
<gene>
    <name evidence="2" type="ORF">VNO78_30888</name>
</gene>
<keyword evidence="3" id="KW-1185">Reference proteome</keyword>
<dbReference type="PANTHER" id="PTHR36718">
    <property type="entry name" value="OS05G0435400 PROTEIN"/>
    <property type="match status" value="1"/>
</dbReference>
<accession>A0AAN9RXN8</accession>
<dbReference type="InterPro" id="IPR053281">
    <property type="entry name" value="Double_zinc_ribbon"/>
</dbReference>
<organism evidence="2 3">
    <name type="scientific">Psophocarpus tetragonolobus</name>
    <name type="common">Winged bean</name>
    <name type="synonym">Dolichos tetragonolobus</name>
    <dbReference type="NCBI Taxonomy" id="3891"/>
    <lineage>
        <taxon>Eukaryota</taxon>
        <taxon>Viridiplantae</taxon>
        <taxon>Streptophyta</taxon>
        <taxon>Embryophyta</taxon>
        <taxon>Tracheophyta</taxon>
        <taxon>Spermatophyta</taxon>
        <taxon>Magnoliopsida</taxon>
        <taxon>eudicotyledons</taxon>
        <taxon>Gunneridae</taxon>
        <taxon>Pentapetalae</taxon>
        <taxon>rosids</taxon>
        <taxon>fabids</taxon>
        <taxon>Fabales</taxon>
        <taxon>Fabaceae</taxon>
        <taxon>Papilionoideae</taxon>
        <taxon>50 kb inversion clade</taxon>
        <taxon>NPAAA clade</taxon>
        <taxon>indigoferoid/millettioid clade</taxon>
        <taxon>Phaseoleae</taxon>
        <taxon>Psophocarpus</taxon>
    </lineage>
</organism>
<reference evidence="2 3" key="1">
    <citation type="submission" date="2024-01" db="EMBL/GenBank/DDBJ databases">
        <title>The genomes of 5 underutilized Papilionoideae crops provide insights into root nodulation and disease resistanc.</title>
        <authorList>
            <person name="Jiang F."/>
        </authorList>
    </citation>
    <scope>NUCLEOTIDE SEQUENCE [LARGE SCALE GENOMIC DNA]</scope>
    <source>
        <strain evidence="2">DUOXIRENSHENG_FW03</strain>
        <tissue evidence="2">Leaves</tissue>
    </source>
</reference>
<comment type="caution">
    <text evidence="2">The sequence shown here is derived from an EMBL/GenBank/DDBJ whole genome shotgun (WGS) entry which is preliminary data.</text>
</comment>
<feature type="domain" description="Zinc-ribbon 15" evidence="1">
    <location>
        <begin position="222"/>
        <end position="310"/>
    </location>
</feature>
<protein>
    <recommendedName>
        <fullName evidence="1">Zinc-ribbon 15 domain-containing protein</fullName>
    </recommendedName>
</protein>
<dbReference type="AlphaFoldDB" id="A0AAN9RXN8"/>
<dbReference type="Proteomes" id="UP001386955">
    <property type="component" value="Unassembled WGS sequence"/>
</dbReference>
<dbReference type="EMBL" id="JAYMYS010000008">
    <property type="protein sequence ID" value="KAK7385176.1"/>
    <property type="molecule type" value="Genomic_DNA"/>
</dbReference>
<evidence type="ECO:0000313" key="2">
    <source>
        <dbReference type="EMBL" id="KAK7385176.1"/>
    </source>
</evidence>
<sequence>MYSLEERGCKSNRKSREIYEVKADVVGNQVGDSEPNEEETFLPTKKFRQGVFRTSNMEAEETEDLRMQRQKMVSAEVRFVWLSAGKLQTIAAQRTIYSVPVSDGILRVQKSVLSARSTIPEQAIRIWRCTKEKLPRNCISKKELAHIIEGPHYQKPNPEETARRLQRNGKTESEYKTRILLLAERKESKEVESGFTDLAMFFFFVGGLQQEVRQVLKSGVGRCTYCRNTVDLVHSDKVLKLFFVPVWRWPAKDPLLYCAACNNFFPHNYSLPPAAASKSPPSTAAVPDALRCRFCDRAVEADFRFCPFCGSEI</sequence>
<proteinExistence type="predicted"/>
<evidence type="ECO:0000259" key="1">
    <source>
        <dbReference type="Pfam" id="PF17032"/>
    </source>
</evidence>
<dbReference type="InterPro" id="IPR031493">
    <property type="entry name" value="Zinc_ribbon_15"/>
</dbReference>
<dbReference type="Pfam" id="PF17032">
    <property type="entry name" value="Zn_ribbon_15"/>
    <property type="match status" value="1"/>
</dbReference>
<evidence type="ECO:0000313" key="3">
    <source>
        <dbReference type="Proteomes" id="UP001386955"/>
    </source>
</evidence>
<dbReference type="PANTHER" id="PTHR36718:SF1">
    <property type="entry name" value="DOUBLE ZINC RIBBON PROTEIN MJ0416"/>
    <property type="match status" value="1"/>
</dbReference>